<evidence type="ECO:0008006" key="4">
    <source>
        <dbReference type="Google" id="ProtNLM"/>
    </source>
</evidence>
<evidence type="ECO:0000313" key="2">
    <source>
        <dbReference type="EMBL" id="GGH95287.1"/>
    </source>
</evidence>
<accession>A0ABQ2AQ77</accession>
<organism evidence="2 3">
    <name type="scientific">Arthrobacter liuii</name>
    <dbReference type="NCBI Taxonomy" id="1476996"/>
    <lineage>
        <taxon>Bacteria</taxon>
        <taxon>Bacillati</taxon>
        <taxon>Actinomycetota</taxon>
        <taxon>Actinomycetes</taxon>
        <taxon>Micrococcales</taxon>
        <taxon>Micrococcaceae</taxon>
        <taxon>Arthrobacter</taxon>
    </lineage>
</organism>
<sequence>MDGIRGGEHMDAQLHALAGRLVSCSARVEQVLGGFQDIQMLDWQSPAGRAYRDAVTLQAASLRRALDRLQEAGNALARRAQQGPIPSLASSSRPG</sequence>
<name>A0ABQ2AQ77_9MICC</name>
<dbReference type="Proteomes" id="UP000643279">
    <property type="component" value="Unassembled WGS sequence"/>
</dbReference>
<dbReference type="EMBL" id="BMFW01000007">
    <property type="protein sequence ID" value="GGH95287.1"/>
    <property type="molecule type" value="Genomic_DNA"/>
</dbReference>
<evidence type="ECO:0000313" key="3">
    <source>
        <dbReference type="Proteomes" id="UP000643279"/>
    </source>
</evidence>
<keyword evidence="3" id="KW-1185">Reference proteome</keyword>
<gene>
    <name evidence="2" type="ORF">GCM10007170_20460</name>
</gene>
<protein>
    <recommendedName>
        <fullName evidence="4">WXG100 family type VII secretion target</fullName>
    </recommendedName>
</protein>
<evidence type="ECO:0000256" key="1">
    <source>
        <dbReference type="SAM" id="MobiDB-lite"/>
    </source>
</evidence>
<reference evidence="3" key="1">
    <citation type="journal article" date="2019" name="Int. J. Syst. Evol. Microbiol.">
        <title>The Global Catalogue of Microorganisms (GCM) 10K type strain sequencing project: providing services to taxonomists for standard genome sequencing and annotation.</title>
        <authorList>
            <consortium name="The Broad Institute Genomics Platform"/>
            <consortium name="The Broad Institute Genome Sequencing Center for Infectious Disease"/>
            <person name="Wu L."/>
            <person name="Ma J."/>
        </authorList>
    </citation>
    <scope>NUCLEOTIDE SEQUENCE [LARGE SCALE GENOMIC DNA]</scope>
    <source>
        <strain evidence="3">CGMCC 1.12778</strain>
    </source>
</reference>
<proteinExistence type="predicted"/>
<feature type="region of interest" description="Disordered" evidence="1">
    <location>
        <begin position="73"/>
        <end position="95"/>
    </location>
</feature>
<comment type="caution">
    <text evidence="2">The sequence shown here is derived from an EMBL/GenBank/DDBJ whole genome shotgun (WGS) entry which is preliminary data.</text>
</comment>